<name>K1IYT7_AERVE</name>
<reference evidence="1 2" key="1">
    <citation type="submission" date="2012-06" db="EMBL/GenBank/DDBJ databases">
        <title>The Genome Sequence of Aeromonas veronii AMC34.</title>
        <authorList>
            <consortium name="The Broad Institute Genome Sequencing Platform"/>
            <person name="Earl A."/>
            <person name="Ward D."/>
            <person name="Feldgarden M."/>
            <person name="Gevers D."/>
            <person name="Graf J."/>
            <person name="Tomasi A."/>
            <person name="Horneman A."/>
            <person name="Walker B."/>
            <person name="Young S.K."/>
            <person name="Zeng Q."/>
            <person name="Gargeya S."/>
            <person name="Fitzgerald M."/>
            <person name="Haas B."/>
            <person name="Abouelleil A."/>
            <person name="Alvarado L."/>
            <person name="Arachchi H.M."/>
            <person name="Berlin A.M."/>
            <person name="Chapman S.B."/>
            <person name="Goldberg J."/>
            <person name="Griggs A."/>
            <person name="Gujja S."/>
            <person name="Hansen M."/>
            <person name="Howarth C."/>
            <person name="Imamovic A."/>
            <person name="Larimer J."/>
            <person name="McCowan C."/>
            <person name="Montmayeur A."/>
            <person name="Murphy C."/>
            <person name="Neiman D."/>
            <person name="Pearson M."/>
            <person name="Priest M."/>
            <person name="Roberts A."/>
            <person name="Saif S."/>
            <person name="Shea T."/>
            <person name="Sisk P."/>
            <person name="Sykes S."/>
            <person name="Wortman J."/>
            <person name="Nusbaum C."/>
            <person name="Birren B."/>
        </authorList>
    </citation>
    <scope>NUCLEOTIDE SEQUENCE [LARGE SCALE GENOMIC DNA]</scope>
    <source>
        <strain evidence="1 2">AMC34</strain>
    </source>
</reference>
<evidence type="ECO:0000313" key="2">
    <source>
        <dbReference type="Proteomes" id="UP000006087"/>
    </source>
</evidence>
<dbReference type="Proteomes" id="UP000006087">
    <property type="component" value="Unassembled WGS sequence"/>
</dbReference>
<organism evidence="1 2">
    <name type="scientific">Aeromonas veronii AMC34</name>
    <dbReference type="NCBI Taxonomy" id="1073383"/>
    <lineage>
        <taxon>Bacteria</taxon>
        <taxon>Pseudomonadati</taxon>
        <taxon>Pseudomonadota</taxon>
        <taxon>Gammaproteobacteria</taxon>
        <taxon>Aeromonadales</taxon>
        <taxon>Aeromonadaceae</taxon>
        <taxon>Aeromonas</taxon>
    </lineage>
</organism>
<comment type="caution">
    <text evidence="1">The sequence shown here is derived from an EMBL/GenBank/DDBJ whole genome shotgun (WGS) entry which is preliminary data.</text>
</comment>
<proteinExistence type="predicted"/>
<dbReference type="AlphaFoldDB" id="K1IYT7"/>
<dbReference type="HOGENOM" id="CLU_3362791_0_0_6"/>
<evidence type="ECO:0000313" key="1">
    <source>
        <dbReference type="EMBL" id="EKB20912.1"/>
    </source>
</evidence>
<gene>
    <name evidence="1" type="ORF">HMPREF1168_01717</name>
</gene>
<accession>K1IYT7</accession>
<sequence>MPTCKNVGLWKKGPPRNKSVLLMRKDVLGKLRSYS</sequence>
<dbReference type="EMBL" id="AGWU01000016">
    <property type="protein sequence ID" value="EKB20912.1"/>
    <property type="molecule type" value="Genomic_DNA"/>
</dbReference>
<protein>
    <submittedName>
        <fullName evidence="1">Uncharacterized protein</fullName>
    </submittedName>
</protein>